<gene>
    <name evidence="2" type="ORF">B0J11DRAFT_541680</name>
</gene>
<dbReference type="Proteomes" id="UP000700596">
    <property type="component" value="Unassembled WGS sequence"/>
</dbReference>
<evidence type="ECO:0000313" key="3">
    <source>
        <dbReference type="Proteomes" id="UP000700596"/>
    </source>
</evidence>
<proteinExistence type="predicted"/>
<keyword evidence="1" id="KW-1133">Transmembrane helix</keyword>
<feature type="transmembrane region" description="Helical" evidence="1">
    <location>
        <begin position="9"/>
        <end position="27"/>
    </location>
</feature>
<protein>
    <submittedName>
        <fullName evidence="2">Uncharacterized protein</fullName>
    </submittedName>
</protein>
<accession>A0A9P9IB75</accession>
<keyword evidence="1" id="KW-0472">Membrane</keyword>
<feature type="transmembrane region" description="Helical" evidence="1">
    <location>
        <begin position="33"/>
        <end position="52"/>
    </location>
</feature>
<name>A0A9P9IB75_9PLEO</name>
<keyword evidence="1" id="KW-0812">Transmembrane</keyword>
<reference evidence="2" key="1">
    <citation type="journal article" date="2021" name="Nat. Commun.">
        <title>Genetic determinants of endophytism in the Arabidopsis root mycobiome.</title>
        <authorList>
            <person name="Mesny F."/>
            <person name="Miyauchi S."/>
            <person name="Thiergart T."/>
            <person name="Pickel B."/>
            <person name="Atanasova L."/>
            <person name="Karlsson M."/>
            <person name="Huettel B."/>
            <person name="Barry K.W."/>
            <person name="Haridas S."/>
            <person name="Chen C."/>
            <person name="Bauer D."/>
            <person name="Andreopoulos W."/>
            <person name="Pangilinan J."/>
            <person name="LaButti K."/>
            <person name="Riley R."/>
            <person name="Lipzen A."/>
            <person name="Clum A."/>
            <person name="Drula E."/>
            <person name="Henrissat B."/>
            <person name="Kohler A."/>
            <person name="Grigoriev I.V."/>
            <person name="Martin F.M."/>
            <person name="Hacquard S."/>
        </authorList>
    </citation>
    <scope>NUCLEOTIDE SEQUENCE</scope>
    <source>
        <strain evidence="2">MPI-CAGE-CH-0243</strain>
    </source>
</reference>
<evidence type="ECO:0000256" key="1">
    <source>
        <dbReference type="SAM" id="Phobius"/>
    </source>
</evidence>
<dbReference type="EMBL" id="JAGMWT010000019">
    <property type="protein sequence ID" value="KAH7113210.1"/>
    <property type="molecule type" value="Genomic_DNA"/>
</dbReference>
<keyword evidence="3" id="KW-1185">Reference proteome</keyword>
<evidence type="ECO:0000313" key="2">
    <source>
        <dbReference type="EMBL" id="KAH7113210.1"/>
    </source>
</evidence>
<comment type="caution">
    <text evidence="2">The sequence shown here is derived from an EMBL/GenBank/DDBJ whole genome shotgun (WGS) entry which is preliminary data.</text>
</comment>
<organism evidence="2 3">
    <name type="scientific">Dendryphion nanum</name>
    <dbReference type="NCBI Taxonomy" id="256645"/>
    <lineage>
        <taxon>Eukaryota</taxon>
        <taxon>Fungi</taxon>
        <taxon>Dikarya</taxon>
        <taxon>Ascomycota</taxon>
        <taxon>Pezizomycotina</taxon>
        <taxon>Dothideomycetes</taxon>
        <taxon>Pleosporomycetidae</taxon>
        <taxon>Pleosporales</taxon>
        <taxon>Torulaceae</taxon>
        <taxon>Dendryphion</taxon>
    </lineage>
</organism>
<dbReference type="PROSITE" id="PS51257">
    <property type="entry name" value="PROKAR_LIPOPROTEIN"/>
    <property type="match status" value="1"/>
</dbReference>
<dbReference type="AlphaFoldDB" id="A0A9P9IB75"/>
<sequence>MREMVGQKNIGLVCVASGCVGILKIIFLDGDFALTFVPALSLSYHVYVMIATHTIPTIKISFDP</sequence>